<comment type="caution">
    <text evidence="2">The sequence shown here is derived from an EMBL/GenBank/DDBJ whole genome shotgun (WGS) entry which is preliminary data.</text>
</comment>
<evidence type="ECO:0000256" key="1">
    <source>
        <dbReference type="SAM" id="MobiDB-lite"/>
    </source>
</evidence>
<protein>
    <submittedName>
        <fullName evidence="2">Uncharacterized protein</fullName>
    </submittedName>
</protein>
<organism evidence="2 3">
    <name type="scientific">Taxus chinensis</name>
    <name type="common">Chinese yew</name>
    <name type="synonym">Taxus wallichiana var. chinensis</name>
    <dbReference type="NCBI Taxonomy" id="29808"/>
    <lineage>
        <taxon>Eukaryota</taxon>
        <taxon>Viridiplantae</taxon>
        <taxon>Streptophyta</taxon>
        <taxon>Embryophyta</taxon>
        <taxon>Tracheophyta</taxon>
        <taxon>Spermatophyta</taxon>
        <taxon>Pinopsida</taxon>
        <taxon>Pinidae</taxon>
        <taxon>Conifers II</taxon>
        <taxon>Cupressales</taxon>
        <taxon>Taxaceae</taxon>
        <taxon>Taxus</taxon>
    </lineage>
</organism>
<feature type="region of interest" description="Disordered" evidence="1">
    <location>
        <begin position="27"/>
        <end position="48"/>
    </location>
</feature>
<proteinExistence type="predicted"/>
<feature type="compositionally biased region" description="Basic and acidic residues" evidence="1">
    <location>
        <begin position="74"/>
        <end position="84"/>
    </location>
</feature>
<dbReference type="Proteomes" id="UP000824469">
    <property type="component" value="Unassembled WGS sequence"/>
</dbReference>
<feature type="compositionally biased region" description="Basic and acidic residues" evidence="1">
    <location>
        <begin position="38"/>
        <end position="48"/>
    </location>
</feature>
<evidence type="ECO:0000313" key="3">
    <source>
        <dbReference type="Proteomes" id="UP000824469"/>
    </source>
</evidence>
<reference evidence="2 3" key="1">
    <citation type="journal article" date="2021" name="Nat. Plants">
        <title>The Taxus genome provides insights into paclitaxel biosynthesis.</title>
        <authorList>
            <person name="Xiong X."/>
            <person name="Gou J."/>
            <person name="Liao Q."/>
            <person name="Li Y."/>
            <person name="Zhou Q."/>
            <person name="Bi G."/>
            <person name="Li C."/>
            <person name="Du R."/>
            <person name="Wang X."/>
            <person name="Sun T."/>
            <person name="Guo L."/>
            <person name="Liang H."/>
            <person name="Lu P."/>
            <person name="Wu Y."/>
            <person name="Zhang Z."/>
            <person name="Ro D.K."/>
            <person name="Shang Y."/>
            <person name="Huang S."/>
            <person name="Yan J."/>
        </authorList>
    </citation>
    <scope>NUCLEOTIDE SEQUENCE [LARGE SCALE GENOMIC DNA]</scope>
    <source>
        <strain evidence="2">Ta-2019</strain>
    </source>
</reference>
<name>A0AA38GZ82_TAXCH</name>
<evidence type="ECO:0000313" key="2">
    <source>
        <dbReference type="EMBL" id="KAH9331829.1"/>
    </source>
</evidence>
<dbReference type="AlphaFoldDB" id="A0AA38GZ82"/>
<feature type="region of interest" description="Disordered" evidence="1">
    <location>
        <begin position="74"/>
        <end position="96"/>
    </location>
</feature>
<gene>
    <name evidence="2" type="ORF">KI387_003937</name>
</gene>
<feature type="non-terminal residue" evidence="2">
    <location>
        <position position="96"/>
    </location>
</feature>
<sequence>IPKLEPEFEALQVNITTCAEAARAKEALQQRPTIPNEDVVHAKYPDPTHQKEVYQETIEVLRNLQGEIQYLKEKSHKMEQKKASETVQYDMDDLKE</sequence>
<accession>A0AA38GZ82</accession>
<keyword evidence="3" id="KW-1185">Reference proteome</keyword>
<feature type="non-terminal residue" evidence="2">
    <location>
        <position position="1"/>
    </location>
</feature>
<dbReference type="EMBL" id="JAHRHJ020000001">
    <property type="protein sequence ID" value="KAH9331829.1"/>
    <property type="molecule type" value="Genomic_DNA"/>
</dbReference>